<organism evidence="3 4">
    <name type="scientific">Araneus ventricosus</name>
    <name type="common">Orbweaver spider</name>
    <name type="synonym">Epeira ventricosa</name>
    <dbReference type="NCBI Taxonomy" id="182803"/>
    <lineage>
        <taxon>Eukaryota</taxon>
        <taxon>Metazoa</taxon>
        <taxon>Ecdysozoa</taxon>
        <taxon>Arthropoda</taxon>
        <taxon>Chelicerata</taxon>
        <taxon>Arachnida</taxon>
        <taxon>Araneae</taxon>
        <taxon>Araneomorphae</taxon>
        <taxon>Entelegynae</taxon>
        <taxon>Araneoidea</taxon>
        <taxon>Araneidae</taxon>
        <taxon>Araneus</taxon>
    </lineage>
</organism>
<evidence type="ECO:0000313" key="4">
    <source>
        <dbReference type="Proteomes" id="UP000499080"/>
    </source>
</evidence>
<dbReference type="AlphaFoldDB" id="A0A4Y2IQY4"/>
<dbReference type="EMBL" id="BGPR01002859">
    <property type="protein sequence ID" value="GBM80085.1"/>
    <property type="molecule type" value="Genomic_DNA"/>
</dbReference>
<keyword evidence="4" id="KW-1185">Reference proteome</keyword>
<dbReference type="PANTHER" id="PTHR45749:SF21">
    <property type="entry name" value="DUF4371 DOMAIN-CONTAINING PROTEIN"/>
    <property type="match status" value="1"/>
</dbReference>
<dbReference type="InterPro" id="IPR009057">
    <property type="entry name" value="Homeodomain-like_sf"/>
</dbReference>
<evidence type="ECO:0000259" key="2">
    <source>
        <dbReference type="Pfam" id="PF14291"/>
    </source>
</evidence>
<gene>
    <name evidence="3" type="ORF">AVEN_21801_1</name>
</gene>
<dbReference type="Proteomes" id="UP000499080">
    <property type="component" value="Unassembled WGS sequence"/>
</dbReference>
<dbReference type="GO" id="GO:0005634">
    <property type="term" value="C:nucleus"/>
    <property type="evidence" value="ECO:0007669"/>
    <property type="project" value="UniProtKB-SubCell"/>
</dbReference>
<sequence>MASKRKRLNLKEKIDVLEVAEKEKLNVRSLAERSHVGITQINELLKGKEGIRKTWVLNSNENLKFQKEKYFSYSSKEIQNEILELMSKQVCEAVASVAIQSDCYSILVDETADIVHDEQVAIVIPYVRPEDFSVHERFLCFSETRNTEGETLAILLKNVLETFRLPLSKIRTQC</sequence>
<evidence type="ECO:0000313" key="3">
    <source>
        <dbReference type="EMBL" id="GBM80085.1"/>
    </source>
</evidence>
<comment type="subcellular location">
    <subcellularLocation>
        <location evidence="1">Nucleus</location>
    </subcellularLocation>
</comment>
<dbReference type="SUPFAM" id="SSF46689">
    <property type="entry name" value="Homeodomain-like"/>
    <property type="match status" value="1"/>
</dbReference>
<feature type="domain" description="DUF4371" evidence="2">
    <location>
        <begin position="67"/>
        <end position="173"/>
    </location>
</feature>
<dbReference type="Gene3D" id="1.10.10.60">
    <property type="entry name" value="Homeodomain-like"/>
    <property type="match status" value="1"/>
</dbReference>
<dbReference type="InterPro" id="IPR025398">
    <property type="entry name" value="DUF4371"/>
</dbReference>
<protein>
    <recommendedName>
        <fullName evidence="2">DUF4371 domain-containing protein</fullName>
    </recommendedName>
</protein>
<dbReference type="OrthoDB" id="10047893at2759"/>
<name>A0A4Y2IQY4_ARAVE</name>
<comment type="caution">
    <text evidence="3">The sequence shown here is derived from an EMBL/GenBank/DDBJ whole genome shotgun (WGS) entry which is preliminary data.</text>
</comment>
<reference evidence="3 4" key="1">
    <citation type="journal article" date="2019" name="Sci. Rep.">
        <title>Orb-weaving spider Araneus ventricosus genome elucidates the spidroin gene catalogue.</title>
        <authorList>
            <person name="Kono N."/>
            <person name="Nakamura H."/>
            <person name="Ohtoshi R."/>
            <person name="Moran D.A.P."/>
            <person name="Shinohara A."/>
            <person name="Yoshida Y."/>
            <person name="Fujiwara M."/>
            <person name="Mori M."/>
            <person name="Tomita M."/>
            <person name="Arakawa K."/>
        </authorList>
    </citation>
    <scope>NUCLEOTIDE SEQUENCE [LARGE SCALE GENOMIC DNA]</scope>
</reference>
<accession>A0A4Y2IQY4</accession>
<evidence type="ECO:0000256" key="1">
    <source>
        <dbReference type="ARBA" id="ARBA00004123"/>
    </source>
</evidence>
<proteinExistence type="predicted"/>
<dbReference type="PANTHER" id="PTHR45749">
    <property type="match status" value="1"/>
</dbReference>
<dbReference type="Pfam" id="PF14291">
    <property type="entry name" value="DUF4371"/>
    <property type="match status" value="1"/>
</dbReference>